<gene>
    <name evidence="1" type="ORF">UABAM_00091</name>
</gene>
<reference evidence="1 2" key="1">
    <citation type="submission" date="2019-08" db="EMBL/GenBank/DDBJ databases">
        <title>Complete genome sequence of Candidatus Uab amorphum.</title>
        <authorList>
            <person name="Shiratori T."/>
            <person name="Suzuki S."/>
            <person name="Kakizawa Y."/>
            <person name="Ishida K."/>
        </authorList>
    </citation>
    <scope>NUCLEOTIDE SEQUENCE [LARGE SCALE GENOMIC DNA]</scope>
    <source>
        <strain evidence="1 2">SRT547</strain>
    </source>
</reference>
<dbReference type="EMBL" id="AP019860">
    <property type="protein sequence ID" value="BBM81752.1"/>
    <property type="molecule type" value="Genomic_DNA"/>
</dbReference>
<dbReference type="AlphaFoldDB" id="A0A5S9F0V4"/>
<keyword evidence="1" id="KW-0808">Transferase</keyword>
<proteinExistence type="predicted"/>
<sequence>MDLPYEKRREKNVKIVIQKNFFSSDDWLGELKKIFADGVMIKKGNTTEVVRANHNHRQILIKKYKYKNFWHSLRHSGRQNRAIKCWHSALKFKEYGIPTPLPLGHISEYKHGLFYGAYLITEYVESQFLYQYFDTPHEKERLIETAQHVKNIFALFDKHYIVHGDCKCTNILIHNHKPMLIDLDSTKFYGYIGFQRRKHKDRKRFRHEVSRFPSLQEFFSEML</sequence>
<dbReference type="OrthoDB" id="9773772at2"/>
<dbReference type="RefSeq" id="WP_151966020.1">
    <property type="nucleotide sequence ID" value="NZ_AP019860.1"/>
</dbReference>
<protein>
    <submittedName>
        <fullName evidence="1">Serine/threonine protein kinase</fullName>
    </submittedName>
</protein>
<evidence type="ECO:0000313" key="1">
    <source>
        <dbReference type="EMBL" id="BBM81752.1"/>
    </source>
</evidence>
<keyword evidence="1" id="KW-0418">Kinase</keyword>
<keyword evidence="2" id="KW-1185">Reference proteome</keyword>
<dbReference type="Pfam" id="PF06293">
    <property type="entry name" value="Kdo"/>
    <property type="match status" value="1"/>
</dbReference>
<evidence type="ECO:0000313" key="2">
    <source>
        <dbReference type="Proteomes" id="UP000326354"/>
    </source>
</evidence>
<dbReference type="Gene3D" id="1.10.510.10">
    <property type="entry name" value="Transferase(Phosphotransferase) domain 1"/>
    <property type="match status" value="1"/>
</dbReference>
<dbReference type="GO" id="GO:0004674">
    <property type="term" value="F:protein serine/threonine kinase activity"/>
    <property type="evidence" value="ECO:0007669"/>
    <property type="project" value="UniProtKB-KW"/>
</dbReference>
<accession>A0A5S9F0V4</accession>
<keyword evidence="1" id="KW-0723">Serine/threonine-protein kinase</keyword>
<name>A0A5S9F0V4_UABAM</name>
<dbReference type="KEGG" id="uam:UABAM_00091"/>
<organism evidence="1 2">
    <name type="scientific">Uabimicrobium amorphum</name>
    <dbReference type="NCBI Taxonomy" id="2596890"/>
    <lineage>
        <taxon>Bacteria</taxon>
        <taxon>Pseudomonadati</taxon>
        <taxon>Planctomycetota</taxon>
        <taxon>Candidatus Uabimicrobiia</taxon>
        <taxon>Candidatus Uabimicrobiales</taxon>
        <taxon>Candidatus Uabimicrobiaceae</taxon>
        <taxon>Candidatus Uabimicrobium</taxon>
    </lineage>
</organism>
<dbReference type="InterPro" id="IPR011009">
    <property type="entry name" value="Kinase-like_dom_sf"/>
</dbReference>
<dbReference type="SUPFAM" id="SSF56112">
    <property type="entry name" value="Protein kinase-like (PK-like)"/>
    <property type="match status" value="1"/>
</dbReference>
<dbReference type="Proteomes" id="UP000326354">
    <property type="component" value="Chromosome"/>
</dbReference>